<proteinExistence type="predicted"/>
<evidence type="ECO:0000313" key="2">
    <source>
        <dbReference type="Proteomes" id="UP000276133"/>
    </source>
</evidence>
<dbReference type="Proteomes" id="UP000276133">
    <property type="component" value="Unassembled WGS sequence"/>
</dbReference>
<sequence>MINYIDGSVIQMASLRQLSKIQKDLSTWFMVLRVLVVVVKLELRVELYGCGSYLPSHHFLFQKPYVRFCFDGFSEIASPTHFDVRFHEWGLDGLFGSQLLPSFVLVLLIDLKFNFFDLDSIEKQVIGH</sequence>
<comment type="caution">
    <text evidence="1">The sequence shown here is derived from an EMBL/GenBank/DDBJ whole genome shotgun (WGS) entry which is preliminary data.</text>
</comment>
<dbReference type="EMBL" id="REGN01004688">
    <property type="protein sequence ID" value="RNA16524.1"/>
    <property type="molecule type" value="Genomic_DNA"/>
</dbReference>
<organism evidence="1 2">
    <name type="scientific">Brachionus plicatilis</name>
    <name type="common">Marine rotifer</name>
    <name type="synonym">Brachionus muelleri</name>
    <dbReference type="NCBI Taxonomy" id="10195"/>
    <lineage>
        <taxon>Eukaryota</taxon>
        <taxon>Metazoa</taxon>
        <taxon>Spiralia</taxon>
        <taxon>Gnathifera</taxon>
        <taxon>Rotifera</taxon>
        <taxon>Eurotatoria</taxon>
        <taxon>Monogononta</taxon>
        <taxon>Pseudotrocha</taxon>
        <taxon>Ploima</taxon>
        <taxon>Brachionidae</taxon>
        <taxon>Brachionus</taxon>
    </lineage>
</organism>
<dbReference type="AlphaFoldDB" id="A0A3M7QZI1"/>
<name>A0A3M7QZI1_BRAPC</name>
<keyword evidence="2" id="KW-1185">Reference proteome</keyword>
<protein>
    <submittedName>
        <fullName evidence="1">Uncharacterized protein</fullName>
    </submittedName>
</protein>
<evidence type="ECO:0000313" key="1">
    <source>
        <dbReference type="EMBL" id="RNA16524.1"/>
    </source>
</evidence>
<gene>
    <name evidence="1" type="ORF">BpHYR1_011546</name>
</gene>
<accession>A0A3M7QZI1</accession>
<reference evidence="1 2" key="1">
    <citation type="journal article" date="2018" name="Sci. Rep.">
        <title>Genomic signatures of local adaptation to the degree of environmental predictability in rotifers.</title>
        <authorList>
            <person name="Franch-Gras L."/>
            <person name="Hahn C."/>
            <person name="Garcia-Roger E.M."/>
            <person name="Carmona M.J."/>
            <person name="Serra M."/>
            <person name="Gomez A."/>
        </authorList>
    </citation>
    <scope>NUCLEOTIDE SEQUENCE [LARGE SCALE GENOMIC DNA]</scope>
    <source>
        <strain evidence="1">HYR1</strain>
    </source>
</reference>